<evidence type="ECO:0000313" key="1">
    <source>
        <dbReference type="EMBL" id="QKO02992.1"/>
    </source>
</evidence>
<reference evidence="1 2" key="1">
    <citation type="submission" date="2020-06" db="EMBL/GenBank/DDBJ databases">
        <authorList>
            <person name="Moran J."/>
            <person name="Kenna M."/>
            <person name="Ware V."/>
            <person name="Garlena R.A."/>
            <person name="Russell D.A."/>
            <person name="Pope W.H."/>
            <person name="Jacobs-Sera D."/>
            <person name="Hatfull G.F."/>
        </authorList>
    </citation>
    <scope>NUCLEOTIDE SEQUENCE [LARGE SCALE GENOMIC DNA]</scope>
</reference>
<gene>
    <name evidence="1" type="primary">74</name>
    <name evidence="1" type="ORF">SEA_TZGORDON_74</name>
</gene>
<protein>
    <submittedName>
        <fullName evidence="1">Uncharacterized protein</fullName>
    </submittedName>
</protein>
<name>A0A6N0A663_9CAUD</name>
<keyword evidence="2" id="KW-1185">Reference proteome</keyword>
<dbReference type="GeneID" id="63911903"/>
<organism evidence="1 2">
    <name type="scientific">Gordonia phage TZGordon</name>
    <dbReference type="NCBI Taxonomy" id="2744004"/>
    <lineage>
        <taxon>Viruses</taxon>
        <taxon>Duplodnaviria</taxon>
        <taxon>Heunggongvirae</taxon>
        <taxon>Uroviricota</taxon>
        <taxon>Caudoviricetes</taxon>
        <taxon>Ruthgordonvirinae</taxon>
        <taxon>Vendettavirus</taxon>
        <taxon>Vendettavirus tzgordon</taxon>
    </lineage>
</organism>
<accession>A0A6N0A663</accession>
<dbReference type="RefSeq" id="YP_010051162.1">
    <property type="nucleotide sequence ID" value="NC_054438.1"/>
</dbReference>
<dbReference type="KEGG" id="vg:63911903"/>
<evidence type="ECO:0000313" key="2">
    <source>
        <dbReference type="Proteomes" id="UP000509569"/>
    </source>
</evidence>
<dbReference type="EMBL" id="MT553344">
    <property type="protein sequence ID" value="QKO02992.1"/>
    <property type="molecule type" value="Genomic_DNA"/>
</dbReference>
<dbReference type="Proteomes" id="UP000509569">
    <property type="component" value="Segment"/>
</dbReference>
<proteinExistence type="predicted"/>
<sequence>MRTYEFEDWAGDKLEVSRASHSSTVLEVGLYGVSTVELPHDAIPNLVAFLLGNLPADQRAEVIEGLQRAERIGPNG</sequence>